<dbReference type="InterPro" id="IPR050902">
    <property type="entry name" value="ABC_Transporter_SBP"/>
</dbReference>
<name>D5UYP8_TSUPD</name>
<dbReference type="Proteomes" id="UP000001213">
    <property type="component" value="Chromosome"/>
</dbReference>
<dbReference type="HOGENOM" id="CLU_038034_7_2_11"/>
<evidence type="ECO:0000313" key="5">
    <source>
        <dbReference type="Proteomes" id="UP000001213"/>
    </source>
</evidence>
<evidence type="ECO:0000256" key="2">
    <source>
        <dbReference type="SAM" id="SignalP"/>
    </source>
</evidence>
<dbReference type="EMBL" id="CP001966">
    <property type="protein sequence ID" value="ADG80351.1"/>
    <property type="molecule type" value="Genomic_DNA"/>
</dbReference>
<accession>D5UYP8</accession>
<keyword evidence="5" id="KW-1185">Reference proteome</keyword>
<dbReference type="Gene3D" id="3.40.50.1980">
    <property type="entry name" value="Nitrogenase molybdenum iron protein domain"/>
    <property type="match status" value="2"/>
</dbReference>
<dbReference type="PANTHER" id="PTHR30535">
    <property type="entry name" value="VITAMIN B12-BINDING PROTEIN"/>
    <property type="match status" value="1"/>
</dbReference>
<dbReference type="InterPro" id="IPR002491">
    <property type="entry name" value="ABC_transptr_periplasmic_BD"/>
</dbReference>
<organism evidence="4 5">
    <name type="scientific">Tsukamurella paurometabola (strain ATCC 8368 / DSM 20162 / CCUG 35730 / CIP 100753 / JCM 10117 / KCTC 9821 / NBRC 16120 / NCIMB 702349 / NCTC 13040)</name>
    <name type="common">Corynebacterium paurometabolum</name>
    <dbReference type="NCBI Taxonomy" id="521096"/>
    <lineage>
        <taxon>Bacteria</taxon>
        <taxon>Bacillati</taxon>
        <taxon>Actinomycetota</taxon>
        <taxon>Actinomycetes</taxon>
        <taxon>Mycobacteriales</taxon>
        <taxon>Tsukamurellaceae</taxon>
        <taxon>Tsukamurella</taxon>
    </lineage>
</organism>
<dbReference type="STRING" id="521096.Tpau_3773"/>
<proteinExistence type="inferred from homology"/>
<reference evidence="4 5" key="2">
    <citation type="journal article" date="2011" name="Stand. Genomic Sci.">
        <title>Complete genome sequence of Tsukamurella paurometabola type strain (no. 33).</title>
        <authorList>
            <person name="Munk A.C."/>
            <person name="Lapidus A."/>
            <person name="Lucas S."/>
            <person name="Nolan M."/>
            <person name="Tice H."/>
            <person name="Cheng J.F."/>
            <person name="Del Rio T.G."/>
            <person name="Goodwin L."/>
            <person name="Pitluck S."/>
            <person name="Liolios K."/>
            <person name="Huntemann M."/>
            <person name="Ivanova N."/>
            <person name="Mavromatis K."/>
            <person name="Mikhailova N."/>
            <person name="Pati A."/>
            <person name="Chen A."/>
            <person name="Palaniappan K."/>
            <person name="Tapia R."/>
            <person name="Han C."/>
            <person name="Land M."/>
            <person name="Hauser L."/>
            <person name="Chang Y.J."/>
            <person name="Jeffries C.D."/>
            <person name="Brettin T."/>
            <person name="Yasawong M."/>
            <person name="Brambilla E.M."/>
            <person name="Rohde M."/>
            <person name="Sikorski J."/>
            <person name="Goker M."/>
            <person name="Detter J.C."/>
            <person name="Woyke T."/>
            <person name="Bristow J."/>
            <person name="Eisen J.A."/>
            <person name="Markowitz V."/>
            <person name="Hugenholtz P."/>
            <person name="Kyrpides N.C."/>
            <person name="Klenk H.P."/>
        </authorList>
    </citation>
    <scope>NUCLEOTIDE SEQUENCE [LARGE SCALE GENOMIC DNA]</scope>
    <source>
        <strain evidence="5">ATCC 8368 / DSM 20162 / CCUG 35730 / CIP 100753 / JCM 10117 / KCTC 9821 / NBRC 16120 / NCIMB 702349 / NCTC 13040</strain>
    </source>
</reference>
<dbReference type="Pfam" id="PF01497">
    <property type="entry name" value="Peripla_BP_2"/>
    <property type="match status" value="1"/>
</dbReference>
<dbReference type="PROSITE" id="PS50983">
    <property type="entry name" value="FE_B12_PBP"/>
    <property type="match status" value="1"/>
</dbReference>
<reference evidence="5" key="1">
    <citation type="submission" date="2010-03" db="EMBL/GenBank/DDBJ databases">
        <title>The complete chromosome of Tsukamurella paurometabola DSM 20162.</title>
        <authorList>
            <consortium name="US DOE Joint Genome Institute (JGI-PGF)"/>
            <person name="Lucas S."/>
            <person name="Copeland A."/>
            <person name="Lapidus A."/>
            <person name="Glavina del Rio T."/>
            <person name="Dalin E."/>
            <person name="Tice H."/>
            <person name="Bruce D."/>
            <person name="Goodwin L."/>
            <person name="Pitluck S."/>
            <person name="Kyrpides N."/>
            <person name="Mavromatis K."/>
            <person name="Ivanova N."/>
            <person name="Mikhailova N."/>
            <person name="Munk A.C."/>
            <person name="Brettin T."/>
            <person name="Detter J.C."/>
            <person name="Tapia R."/>
            <person name="Han C."/>
            <person name="Larimer F."/>
            <person name="Land M."/>
            <person name="Hauser L."/>
            <person name="Markowitz V."/>
            <person name="Cheng J.-F."/>
            <person name="Hugenholtz P."/>
            <person name="Woyke T."/>
            <person name="Wu D."/>
            <person name="Jando M."/>
            <person name="Brambilla E."/>
            <person name="Klenk H.-P."/>
            <person name="Eisen J.A."/>
        </authorList>
    </citation>
    <scope>NUCLEOTIDE SEQUENCE [LARGE SCALE GENOMIC DNA]</scope>
    <source>
        <strain evidence="5">ATCC 8368 / DSM 20162 / CCUG 35730 / CIP 100753 / JCM 10117 / KCTC 9821 / NBRC 16120 / NCIMB 702349 / NCTC 13040</strain>
    </source>
</reference>
<dbReference type="SUPFAM" id="SSF53807">
    <property type="entry name" value="Helical backbone' metal receptor"/>
    <property type="match status" value="1"/>
</dbReference>
<gene>
    <name evidence="4" type="ordered locus">Tpau_3773</name>
</gene>
<comment type="similarity">
    <text evidence="1">Belongs to the bacterial solute-binding protein 8 family.</text>
</comment>
<dbReference type="AlphaFoldDB" id="D5UYP8"/>
<sequence length="337" mass="35036">MPITTIRALIATLAAGSIAAGCSPVESAPATESKGAAFTLCDGSTVTIDRTPDAIATGNTAALELLLRLGAGDRVIGTAWSDGAKTLPDDIRDQAARVPSLGARTADKEKLLTSGAQVYVDPYDGMVMMGVPGPSAADFAAAKMQRVVLRSSACAATQDRPVTDLGGVEDDIRSLAALVDRKPDGDRLIATMRTTVDGAPKAPSHRPSVLYLTPGRDDAQATTVGNRQIANAIISMAGGRNVFDRTDKAQFAAPWETVVATAPEVIVVAVTRQDTQAKVDAAYEAAVTTLRADPRTAGLTAVRENRFVRAFAEDMSLPGVENATMVSTLSSALNGIR</sequence>
<feature type="domain" description="Fe/B12 periplasmic-binding" evidence="3">
    <location>
        <begin position="54"/>
        <end position="337"/>
    </location>
</feature>
<evidence type="ECO:0000256" key="1">
    <source>
        <dbReference type="ARBA" id="ARBA00008814"/>
    </source>
</evidence>
<dbReference type="PROSITE" id="PS51257">
    <property type="entry name" value="PROKAR_LIPOPROTEIN"/>
    <property type="match status" value="1"/>
</dbReference>
<protein>
    <submittedName>
        <fullName evidence="4">Periplasmic binding protein</fullName>
    </submittedName>
</protein>
<dbReference type="KEGG" id="tpr:Tpau_3773"/>
<dbReference type="PANTHER" id="PTHR30535:SF7">
    <property type="entry name" value="IRON(III) DICITRATE-BINDING PROTEIN"/>
    <property type="match status" value="1"/>
</dbReference>
<evidence type="ECO:0000259" key="3">
    <source>
        <dbReference type="PROSITE" id="PS50983"/>
    </source>
</evidence>
<feature type="chain" id="PRO_5038543948" evidence="2">
    <location>
        <begin position="20"/>
        <end position="337"/>
    </location>
</feature>
<evidence type="ECO:0000313" key="4">
    <source>
        <dbReference type="EMBL" id="ADG80351.1"/>
    </source>
</evidence>
<keyword evidence="2" id="KW-0732">Signal</keyword>
<feature type="signal peptide" evidence="2">
    <location>
        <begin position="1"/>
        <end position="19"/>
    </location>
</feature>
<dbReference type="RefSeq" id="WP_013128347.1">
    <property type="nucleotide sequence ID" value="NC_014158.1"/>
</dbReference>
<dbReference type="eggNOG" id="COG0614">
    <property type="taxonomic scope" value="Bacteria"/>
</dbReference>